<gene>
    <name evidence="1" type="ORF">S01H1_49830</name>
</gene>
<proteinExistence type="predicted"/>
<dbReference type="EMBL" id="BARS01032077">
    <property type="protein sequence ID" value="GAG25370.1"/>
    <property type="molecule type" value="Genomic_DNA"/>
</dbReference>
<sequence length="69" mass="7620">MRTINLSGPSGNAFALMGIAKNTAKQLGWESSAIDKLIKDMMSGDYEHLIDIFETNFSELIELRGSEVI</sequence>
<dbReference type="AlphaFoldDB" id="X0W483"/>
<evidence type="ECO:0000313" key="1">
    <source>
        <dbReference type="EMBL" id="GAG25370.1"/>
    </source>
</evidence>
<organism evidence="1">
    <name type="scientific">marine sediment metagenome</name>
    <dbReference type="NCBI Taxonomy" id="412755"/>
    <lineage>
        <taxon>unclassified sequences</taxon>
        <taxon>metagenomes</taxon>
        <taxon>ecological metagenomes</taxon>
    </lineage>
</organism>
<protein>
    <submittedName>
        <fullName evidence="1">Uncharacterized protein</fullName>
    </submittedName>
</protein>
<name>X0W483_9ZZZZ</name>
<accession>X0W483</accession>
<comment type="caution">
    <text evidence="1">The sequence shown here is derived from an EMBL/GenBank/DDBJ whole genome shotgun (WGS) entry which is preliminary data.</text>
</comment>
<reference evidence="1" key="1">
    <citation type="journal article" date="2014" name="Front. Microbiol.">
        <title>High frequency of phylogenetically diverse reductive dehalogenase-homologous genes in deep subseafloor sedimentary metagenomes.</title>
        <authorList>
            <person name="Kawai M."/>
            <person name="Futagami T."/>
            <person name="Toyoda A."/>
            <person name="Takaki Y."/>
            <person name="Nishi S."/>
            <person name="Hori S."/>
            <person name="Arai W."/>
            <person name="Tsubouchi T."/>
            <person name="Morono Y."/>
            <person name="Uchiyama I."/>
            <person name="Ito T."/>
            <person name="Fujiyama A."/>
            <person name="Inagaki F."/>
            <person name="Takami H."/>
        </authorList>
    </citation>
    <scope>NUCLEOTIDE SEQUENCE</scope>
    <source>
        <strain evidence="1">Expedition CK06-06</strain>
    </source>
</reference>